<keyword evidence="9" id="KW-1185">Reference proteome</keyword>
<dbReference type="InterPro" id="IPR003726">
    <property type="entry name" value="HCY_dom"/>
</dbReference>
<keyword evidence="4 5" id="KW-0862">Zinc</keyword>
<comment type="caution">
    <text evidence="8">The sequence shown here is derived from an EMBL/GenBank/DDBJ whole genome shotgun (WGS) entry which is preliminary data.</text>
</comment>
<dbReference type="PANTHER" id="PTHR46015:SF1">
    <property type="entry name" value="HOMOCYSTEINE S-METHYLTRANSFERASE-LIKE ISOFORM 1"/>
    <property type="match status" value="1"/>
</dbReference>
<proteinExistence type="predicted"/>
<dbReference type="PANTHER" id="PTHR46015">
    <property type="entry name" value="ZGC:172121"/>
    <property type="match status" value="1"/>
</dbReference>
<organism evidence="8 9">
    <name type="scientific">Corynebacterium lowii</name>
    <dbReference type="NCBI Taxonomy" id="1544413"/>
    <lineage>
        <taxon>Bacteria</taxon>
        <taxon>Bacillati</taxon>
        <taxon>Actinomycetota</taxon>
        <taxon>Actinomycetes</taxon>
        <taxon>Mycobacteriales</taxon>
        <taxon>Corynebacteriaceae</taxon>
        <taxon>Corynebacterium</taxon>
    </lineage>
</organism>
<name>A0A0Q0U685_9CORY</name>
<dbReference type="SUPFAM" id="SSF82282">
    <property type="entry name" value="Homocysteine S-methyltransferase"/>
    <property type="match status" value="1"/>
</dbReference>
<feature type="binding site" evidence="5 6">
    <location>
        <position position="224"/>
    </location>
    <ligand>
        <name>Zn(2+)</name>
        <dbReference type="ChEBI" id="CHEBI:29105"/>
    </ligand>
</feature>
<dbReference type="RefSeq" id="WP_055176041.1">
    <property type="nucleotide sequence ID" value="NZ_JAUSQY010000001.1"/>
</dbReference>
<comment type="cofactor">
    <cofactor evidence="5">
        <name>Zn(2+)</name>
        <dbReference type="ChEBI" id="CHEBI:29105"/>
    </cofactor>
    <text evidence="5">Binds 1 zinc ion per subunit.</text>
</comment>
<feature type="domain" description="Hcy-binding" evidence="7">
    <location>
        <begin position="8"/>
        <end position="299"/>
    </location>
</feature>
<dbReference type="GO" id="GO:0009086">
    <property type="term" value="P:methionine biosynthetic process"/>
    <property type="evidence" value="ECO:0007669"/>
    <property type="project" value="InterPro"/>
</dbReference>
<keyword evidence="2 6" id="KW-0808">Transferase</keyword>
<evidence type="ECO:0000256" key="2">
    <source>
        <dbReference type="ARBA" id="ARBA00022679"/>
    </source>
</evidence>
<sequence length="302" mass="31802">MTFLEHLRAAAKTATAGTPLLLDGGLGTHLEQRGHDISGALWSAQILEDKPAEVRAAHADFFAAGAQIATTCSYQVTFEGCGQRTQDLLECSVRLAREAARQAEEATGEPHWVAASIGPYGAGPGEGTEYDGAYRKSARELARWHAPRAEILAGTGPDLLLAETIPSLIEAEALARVLSDMPGTTPVAVSFTVSGGRLRDGSSLLDATRLVEQIPTLCAVGVNCCSAGQARQALNLLAQETTVPLLAYPNSGERWDAAARRWVSAPQESPLALIDAPVALLGGCCRVGPGEIARLAQQRDSR</sequence>
<feature type="binding site" evidence="6">
    <location>
        <position position="284"/>
    </location>
    <ligand>
        <name>Zn(2+)</name>
        <dbReference type="ChEBI" id="CHEBI:29105"/>
    </ligand>
</feature>
<evidence type="ECO:0000313" key="8">
    <source>
        <dbReference type="EMBL" id="KQB87573.1"/>
    </source>
</evidence>
<dbReference type="GO" id="GO:0033528">
    <property type="term" value="P:S-methylmethionine cycle"/>
    <property type="evidence" value="ECO:0007669"/>
    <property type="project" value="TreeGrafter"/>
</dbReference>
<dbReference type="PROSITE" id="PS50970">
    <property type="entry name" value="HCY"/>
    <property type="match status" value="1"/>
</dbReference>
<dbReference type="InterPro" id="IPR036589">
    <property type="entry name" value="HCY_dom_sf"/>
</dbReference>
<dbReference type="Gene3D" id="3.20.20.330">
    <property type="entry name" value="Homocysteine-binding-like domain"/>
    <property type="match status" value="1"/>
</dbReference>
<dbReference type="AlphaFoldDB" id="A0A0Q0U685"/>
<dbReference type="Pfam" id="PF02574">
    <property type="entry name" value="S-methyl_trans"/>
    <property type="match status" value="1"/>
</dbReference>
<keyword evidence="3 5" id="KW-0479">Metal-binding</keyword>
<gene>
    <name evidence="8" type="primary">mmuM</name>
    <name evidence="8" type="ORF">Clow_00632</name>
</gene>
<dbReference type="OrthoDB" id="9803687at2"/>
<evidence type="ECO:0000256" key="5">
    <source>
        <dbReference type="PIRSR" id="PIRSR037505-2"/>
    </source>
</evidence>
<evidence type="ECO:0000256" key="4">
    <source>
        <dbReference type="ARBA" id="ARBA00022833"/>
    </source>
</evidence>
<evidence type="ECO:0000256" key="6">
    <source>
        <dbReference type="PROSITE-ProRule" id="PRU00333"/>
    </source>
</evidence>
<dbReference type="InterPro" id="IPR051486">
    <property type="entry name" value="Hcy_S-methyltransferase"/>
</dbReference>
<dbReference type="Proteomes" id="UP000050488">
    <property type="component" value="Unassembled WGS sequence"/>
</dbReference>
<accession>A0A0Q0U685</accession>
<evidence type="ECO:0000259" key="7">
    <source>
        <dbReference type="PROSITE" id="PS50970"/>
    </source>
</evidence>
<evidence type="ECO:0000256" key="3">
    <source>
        <dbReference type="ARBA" id="ARBA00022723"/>
    </source>
</evidence>
<evidence type="ECO:0000313" key="9">
    <source>
        <dbReference type="Proteomes" id="UP000050488"/>
    </source>
</evidence>
<dbReference type="EC" id="2.1.1.10" evidence="8"/>
<dbReference type="GO" id="GO:0008270">
    <property type="term" value="F:zinc ion binding"/>
    <property type="evidence" value="ECO:0007669"/>
    <property type="project" value="InterPro"/>
</dbReference>
<dbReference type="GO" id="GO:0008898">
    <property type="term" value="F:S-adenosylmethionine-homocysteine S-methyltransferase activity"/>
    <property type="evidence" value="ECO:0007669"/>
    <property type="project" value="TreeGrafter"/>
</dbReference>
<feature type="binding site" evidence="6">
    <location>
        <position position="285"/>
    </location>
    <ligand>
        <name>Zn(2+)</name>
        <dbReference type="ChEBI" id="CHEBI:29105"/>
    </ligand>
</feature>
<keyword evidence="1 6" id="KW-0489">Methyltransferase</keyword>
<dbReference type="EMBL" id="LKEV01000001">
    <property type="protein sequence ID" value="KQB87573.1"/>
    <property type="molecule type" value="Genomic_DNA"/>
</dbReference>
<reference evidence="8 9" key="1">
    <citation type="submission" date="2015-10" db="EMBL/GenBank/DDBJ databases">
        <title>Corynebacteirum lowii and Corynebacterium oculi species nova, derived from human clinical disease and and emended description of Corynebacterium mastiditis.</title>
        <authorList>
            <person name="Bernard K."/>
            <person name="Pacheco A.L."/>
            <person name="Mcdougall C."/>
            <person name="Burtx T."/>
            <person name="Weibe D."/>
            <person name="Tyler S."/>
            <person name="Olson A.B."/>
            <person name="Cnockaert M."/>
            <person name="Eguchi H."/>
            <person name="Kuwahara T."/>
            <person name="Nakayama-Imaohji H."/>
            <person name="Boudewijins M."/>
            <person name="Van Hoecke F."/>
            <person name="Bernier A.-M."/>
            <person name="Vandamme P."/>
        </authorList>
    </citation>
    <scope>NUCLEOTIDE SEQUENCE [LARGE SCALE GENOMIC DNA]</scope>
    <source>
        <strain evidence="8 9">NML 130206</strain>
    </source>
</reference>
<evidence type="ECO:0000256" key="1">
    <source>
        <dbReference type="ARBA" id="ARBA00022603"/>
    </source>
</evidence>
<dbReference type="STRING" id="1544413.Clow_00632"/>
<dbReference type="GO" id="GO:0032259">
    <property type="term" value="P:methylation"/>
    <property type="evidence" value="ECO:0007669"/>
    <property type="project" value="UniProtKB-KW"/>
</dbReference>
<dbReference type="NCBIfam" id="NF007020">
    <property type="entry name" value="PRK09485.1"/>
    <property type="match status" value="1"/>
</dbReference>
<protein>
    <submittedName>
        <fullName evidence="8">Homocysteine S-methyltransferase</fullName>
        <ecNumber evidence="8">2.1.1.10</ecNumber>
    </submittedName>
</protein>